<dbReference type="RefSeq" id="XP_009171218.1">
    <property type="nucleotide sequence ID" value="XM_009172954.1"/>
</dbReference>
<dbReference type="SMART" id="SM00360">
    <property type="entry name" value="RRM"/>
    <property type="match status" value="1"/>
</dbReference>
<name>A0A075ABL4_OPIVI</name>
<dbReference type="InterPro" id="IPR000504">
    <property type="entry name" value="RRM_dom"/>
</dbReference>
<dbReference type="STRING" id="6198.A0A075ABL4"/>
<sequence>MACLAKSVSADKAPWTQCVHGRSWTNLFIVYLPRSHDQNDLQIPFERFGPIRQCKLIPNKNTDGSLCYGFVDIVNPQHAALAIQMYDRRFTPNHRLPSVAKSVGSAWCLTEEVTNENVIGWEVFVVGIPME</sequence>
<dbReference type="Gene3D" id="3.30.70.330">
    <property type="match status" value="1"/>
</dbReference>
<dbReference type="OrthoDB" id="6281511at2759"/>
<evidence type="ECO:0000313" key="2">
    <source>
        <dbReference type="Proteomes" id="UP000054324"/>
    </source>
</evidence>
<dbReference type="Pfam" id="PF00076">
    <property type="entry name" value="RRM_1"/>
    <property type="match status" value="1"/>
</dbReference>
<organism evidence="1 2">
    <name type="scientific">Opisthorchis viverrini</name>
    <name type="common">Southeast Asian liver fluke</name>
    <dbReference type="NCBI Taxonomy" id="6198"/>
    <lineage>
        <taxon>Eukaryota</taxon>
        <taxon>Metazoa</taxon>
        <taxon>Spiralia</taxon>
        <taxon>Lophotrochozoa</taxon>
        <taxon>Platyhelminthes</taxon>
        <taxon>Trematoda</taxon>
        <taxon>Digenea</taxon>
        <taxon>Opisthorchiida</taxon>
        <taxon>Opisthorchiata</taxon>
        <taxon>Opisthorchiidae</taxon>
        <taxon>Opisthorchis</taxon>
    </lineage>
</organism>
<dbReference type="EMBL" id="KL596789">
    <property type="protein sequence ID" value="KER25044.1"/>
    <property type="molecule type" value="Genomic_DNA"/>
</dbReference>
<dbReference type="CTD" id="20321615"/>
<dbReference type="Proteomes" id="UP000054324">
    <property type="component" value="Unassembled WGS sequence"/>
</dbReference>
<reference evidence="1 2" key="1">
    <citation type="submission" date="2013-11" db="EMBL/GenBank/DDBJ databases">
        <title>Opisthorchis viverrini - life in the bile duct.</title>
        <authorList>
            <person name="Young N.D."/>
            <person name="Nagarajan N."/>
            <person name="Lin S.J."/>
            <person name="Korhonen P.K."/>
            <person name="Jex A.R."/>
            <person name="Hall R.S."/>
            <person name="Safavi-Hemami H."/>
            <person name="Kaewkong W."/>
            <person name="Bertrand D."/>
            <person name="Gao S."/>
            <person name="Seet Q."/>
            <person name="Wongkham S."/>
            <person name="Teh B.T."/>
            <person name="Wongkham C."/>
            <person name="Intapan P.M."/>
            <person name="Maleewong W."/>
            <person name="Yang X."/>
            <person name="Hu M."/>
            <person name="Wang Z."/>
            <person name="Hofmann A."/>
            <person name="Sternberg P.W."/>
            <person name="Tan P."/>
            <person name="Wang J."/>
            <person name="Gasser R.B."/>
        </authorList>
    </citation>
    <scope>NUCLEOTIDE SEQUENCE [LARGE SCALE GENOMIC DNA]</scope>
</reference>
<dbReference type="PROSITE" id="PS50102">
    <property type="entry name" value="RRM"/>
    <property type="match status" value="1"/>
</dbReference>
<dbReference type="AlphaFoldDB" id="A0A075ABL4"/>
<dbReference type="GeneID" id="20321615"/>
<dbReference type="InterPro" id="IPR035979">
    <property type="entry name" value="RBD_domain_sf"/>
</dbReference>
<dbReference type="InterPro" id="IPR012677">
    <property type="entry name" value="Nucleotide-bd_a/b_plait_sf"/>
</dbReference>
<protein>
    <submittedName>
        <fullName evidence="1">Uncharacterized protein</fullName>
    </submittedName>
</protein>
<dbReference type="SUPFAM" id="SSF54928">
    <property type="entry name" value="RNA-binding domain, RBD"/>
    <property type="match status" value="1"/>
</dbReference>
<gene>
    <name evidence="1" type="ORF">T265_07436</name>
</gene>
<dbReference type="KEGG" id="ovi:T265_07436"/>
<dbReference type="GO" id="GO:0003723">
    <property type="term" value="F:RNA binding"/>
    <property type="evidence" value="ECO:0007669"/>
    <property type="project" value="UniProtKB-UniRule"/>
</dbReference>
<proteinExistence type="predicted"/>
<keyword evidence="2" id="KW-1185">Reference proteome</keyword>
<evidence type="ECO:0000313" key="1">
    <source>
        <dbReference type="EMBL" id="KER25044.1"/>
    </source>
</evidence>
<accession>A0A075ABL4</accession>